<evidence type="ECO:0000259" key="10">
    <source>
        <dbReference type="Pfam" id="PF21694"/>
    </source>
</evidence>
<evidence type="ECO:0000256" key="2">
    <source>
        <dbReference type="ARBA" id="ARBA00017703"/>
    </source>
</evidence>
<dbReference type="GO" id="GO:0006261">
    <property type="term" value="P:DNA-templated DNA replication"/>
    <property type="evidence" value="ECO:0007669"/>
    <property type="project" value="TreeGrafter"/>
</dbReference>
<dbReference type="GO" id="GO:0009360">
    <property type="term" value="C:DNA polymerase III complex"/>
    <property type="evidence" value="ECO:0007669"/>
    <property type="project" value="InterPro"/>
</dbReference>
<dbReference type="GO" id="GO:0003677">
    <property type="term" value="F:DNA binding"/>
    <property type="evidence" value="ECO:0007669"/>
    <property type="project" value="InterPro"/>
</dbReference>
<dbReference type="Pfam" id="PF21694">
    <property type="entry name" value="DNA_pol3_delta_C"/>
    <property type="match status" value="1"/>
</dbReference>
<dbReference type="EC" id="2.7.7.7" evidence="1"/>
<dbReference type="InterPro" id="IPR010372">
    <property type="entry name" value="DNA_pol3_delta_N"/>
</dbReference>
<dbReference type="GO" id="GO:0003887">
    <property type="term" value="F:DNA-directed DNA polymerase activity"/>
    <property type="evidence" value="ECO:0007669"/>
    <property type="project" value="UniProtKB-KW"/>
</dbReference>
<accession>A0A2S0KMN4</accession>
<evidence type="ECO:0000259" key="9">
    <source>
        <dbReference type="Pfam" id="PF06144"/>
    </source>
</evidence>
<dbReference type="PANTHER" id="PTHR34388:SF1">
    <property type="entry name" value="DNA POLYMERASE III SUBUNIT DELTA"/>
    <property type="match status" value="1"/>
</dbReference>
<comment type="similarity">
    <text evidence="7">Belongs to the DNA polymerase HolA subunit family.</text>
</comment>
<dbReference type="Pfam" id="PF06144">
    <property type="entry name" value="DNA_pol3_delta"/>
    <property type="match status" value="1"/>
</dbReference>
<evidence type="ECO:0000256" key="8">
    <source>
        <dbReference type="ARBA" id="ARBA00049244"/>
    </source>
</evidence>
<gene>
    <name evidence="11" type="primary">holA</name>
    <name evidence="11" type="ORF">C5Q98_03125</name>
</gene>
<keyword evidence="3" id="KW-0808">Transferase</keyword>
<evidence type="ECO:0000313" key="12">
    <source>
        <dbReference type="Proteomes" id="UP000237947"/>
    </source>
</evidence>
<keyword evidence="12" id="KW-1185">Reference proteome</keyword>
<dbReference type="InterPro" id="IPR005790">
    <property type="entry name" value="DNA_polIII_delta"/>
</dbReference>
<keyword evidence="4" id="KW-0548">Nucleotidyltransferase</keyword>
<evidence type="ECO:0000256" key="5">
    <source>
        <dbReference type="ARBA" id="ARBA00022705"/>
    </source>
</evidence>
<dbReference type="Proteomes" id="UP000237947">
    <property type="component" value="Chromosome"/>
</dbReference>
<dbReference type="InterPro" id="IPR048466">
    <property type="entry name" value="DNA_pol3_delta-like_C"/>
</dbReference>
<dbReference type="InterPro" id="IPR008921">
    <property type="entry name" value="DNA_pol3_clamp-load_cplx_C"/>
</dbReference>
<keyword evidence="6" id="KW-0239">DNA-directed DNA polymerase</keyword>
<proteinExistence type="inferred from homology"/>
<dbReference type="SUPFAM" id="SSF52540">
    <property type="entry name" value="P-loop containing nucleoside triphosphate hydrolases"/>
    <property type="match status" value="1"/>
</dbReference>
<comment type="catalytic activity">
    <reaction evidence="8">
        <text>DNA(n) + a 2'-deoxyribonucleoside 5'-triphosphate = DNA(n+1) + diphosphate</text>
        <dbReference type="Rhea" id="RHEA:22508"/>
        <dbReference type="Rhea" id="RHEA-COMP:17339"/>
        <dbReference type="Rhea" id="RHEA-COMP:17340"/>
        <dbReference type="ChEBI" id="CHEBI:33019"/>
        <dbReference type="ChEBI" id="CHEBI:61560"/>
        <dbReference type="ChEBI" id="CHEBI:173112"/>
        <dbReference type="EC" id="2.7.7.7"/>
    </reaction>
</comment>
<evidence type="ECO:0000256" key="4">
    <source>
        <dbReference type="ARBA" id="ARBA00022695"/>
    </source>
</evidence>
<evidence type="ECO:0000256" key="1">
    <source>
        <dbReference type="ARBA" id="ARBA00012417"/>
    </source>
</evidence>
<sequence>MARGSGDVFFTYSQMVQSIKSMDLANFYLFFGEEDFLLEYTIDLLKTKILAPGTEQLDFKFIDCKSSPDNLNIDELISEINTPSFMSERRIILIRNSNLVTASGKSLQDKFDGIFSVLNPNTLVIFREDKFEKRYKKIINAIKEHGEIVEFKKQDLNTLMNWGAAILRKNDIKITRDALENLIGRCESEMHVIKNELEKITLICLNQGINAVNLDLINKIALPDLRGSIFDLTDAIAESRVDKALSIYGIMLEQKFSPVFILFMIARQFRQLYTAKASSNINELMSKLGVTNFVARKLNSQKSYFSLEEIESIYLLICEMDYNVKTGQIDQESSIEMLILEVANFRKTNN</sequence>
<dbReference type="SUPFAM" id="SSF48019">
    <property type="entry name" value="post-AAA+ oligomerization domain-like"/>
    <property type="match status" value="1"/>
</dbReference>
<feature type="domain" description="DNA polymerase III delta N-terminal" evidence="9">
    <location>
        <begin position="28"/>
        <end position="151"/>
    </location>
</feature>
<dbReference type="Gene3D" id="3.40.50.300">
    <property type="entry name" value="P-loop containing nucleotide triphosphate hydrolases"/>
    <property type="match status" value="1"/>
</dbReference>
<organism evidence="11 12">
    <name type="scientific">Fastidiosipila sanguinis</name>
    <dbReference type="NCBI Taxonomy" id="236753"/>
    <lineage>
        <taxon>Bacteria</taxon>
        <taxon>Bacillati</taxon>
        <taxon>Bacillota</taxon>
        <taxon>Clostridia</taxon>
        <taxon>Eubacteriales</taxon>
        <taxon>Oscillospiraceae</taxon>
        <taxon>Fastidiosipila</taxon>
    </lineage>
</organism>
<keyword evidence="5" id="KW-0235">DNA replication</keyword>
<dbReference type="OrthoDB" id="9775929at2"/>
<dbReference type="NCBIfam" id="TIGR01128">
    <property type="entry name" value="holA"/>
    <property type="match status" value="1"/>
</dbReference>
<dbReference type="EMBL" id="CP027226">
    <property type="protein sequence ID" value="AVM42283.1"/>
    <property type="molecule type" value="Genomic_DNA"/>
</dbReference>
<protein>
    <recommendedName>
        <fullName evidence="2">DNA polymerase III subunit delta</fullName>
        <ecNumber evidence="1">2.7.7.7</ecNumber>
    </recommendedName>
</protein>
<dbReference type="RefSeq" id="WP_106012266.1">
    <property type="nucleotide sequence ID" value="NZ_CP027226.1"/>
</dbReference>
<evidence type="ECO:0000313" key="11">
    <source>
        <dbReference type="EMBL" id="AVM42283.1"/>
    </source>
</evidence>
<name>A0A2S0KMN4_9FIRM</name>
<feature type="domain" description="DNA polymerase III delta subunit-like C-terminal" evidence="10">
    <location>
        <begin position="228"/>
        <end position="341"/>
    </location>
</feature>
<dbReference type="InterPro" id="IPR027417">
    <property type="entry name" value="P-loop_NTPase"/>
</dbReference>
<dbReference type="Gene3D" id="1.10.8.60">
    <property type="match status" value="1"/>
</dbReference>
<evidence type="ECO:0000256" key="6">
    <source>
        <dbReference type="ARBA" id="ARBA00022932"/>
    </source>
</evidence>
<dbReference type="Gene3D" id="1.20.272.10">
    <property type="match status" value="1"/>
</dbReference>
<dbReference type="KEGG" id="fsa:C5Q98_03125"/>
<dbReference type="PANTHER" id="PTHR34388">
    <property type="entry name" value="DNA POLYMERASE III SUBUNIT DELTA"/>
    <property type="match status" value="1"/>
</dbReference>
<evidence type="ECO:0000256" key="3">
    <source>
        <dbReference type="ARBA" id="ARBA00022679"/>
    </source>
</evidence>
<dbReference type="AlphaFoldDB" id="A0A2S0KMN4"/>
<evidence type="ECO:0000256" key="7">
    <source>
        <dbReference type="ARBA" id="ARBA00034754"/>
    </source>
</evidence>
<reference evidence="12" key="1">
    <citation type="submission" date="2018-02" db="EMBL/GenBank/DDBJ databases">
        <authorList>
            <person name="Holder M.E."/>
            <person name="Ajami N.J."/>
            <person name="Petrosino J.F."/>
        </authorList>
    </citation>
    <scope>NUCLEOTIDE SEQUENCE [LARGE SCALE GENOMIC DNA]</scope>
    <source>
        <strain evidence="12">CCUG 47711</strain>
    </source>
</reference>